<dbReference type="Proteomes" id="UP000076586">
    <property type="component" value="Unassembled WGS sequence"/>
</dbReference>
<keyword evidence="2" id="KW-1185">Reference proteome</keyword>
<sequence>MNKDANHIAIIIPYFGQWPEWIDVYFYSCRNNNHIDWIFFTDCLIPQTKSSNLFFYPIDFEEYCKNTSNKLNIHFSPQCAYKLCDLRPFYGIVHADILKAYDFWGFGDLDIIWGNLKKFYPDDLLSKYDVFSTHNDRVSGHLTIIRNIQKYNHLCLQIKDWQAKLCSEINEQLDEAAFSQLLFPESRIIGKIYRQVLMKHLGWRRARNIYCSIFPLIHSLLRTRKRKLFFKEQYTTPILSGDGHISKNDSENWLYKDNKIYNLRTGREHIYLHFMLYKKNNVRPGSYYWNEDFYSLDSTFDYSKGVIVDTKGISPNANK</sequence>
<proteinExistence type="predicted"/>
<dbReference type="InterPro" id="IPR046733">
    <property type="entry name" value="DUF6625"/>
</dbReference>
<dbReference type="AlphaFoldDB" id="A0A170ZP38"/>
<reference evidence="2" key="1">
    <citation type="submission" date="2016-04" db="EMBL/GenBank/DDBJ databases">
        <title>Draft genome sequence of Paludibacter jiangxiensis strain NM7.</title>
        <authorList>
            <person name="Qiu Y."/>
            <person name="Matsuura N."/>
            <person name="Ohashi A."/>
            <person name="Tourlousse M.D."/>
            <person name="Sekiguchi Y."/>
        </authorList>
    </citation>
    <scope>NUCLEOTIDE SEQUENCE [LARGE SCALE GENOMIC DNA]</scope>
    <source>
        <strain evidence="2">NM7</strain>
    </source>
</reference>
<dbReference type="Pfam" id="PF20330">
    <property type="entry name" value="DUF6625"/>
    <property type="match status" value="1"/>
</dbReference>
<evidence type="ECO:0000313" key="1">
    <source>
        <dbReference type="EMBL" id="GAT62876.1"/>
    </source>
</evidence>
<evidence type="ECO:0000313" key="2">
    <source>
        <dbReference type="Proteomes" id="UP000076586"/>
    </source>
</evidence>
<reference evidence="2" key="2">
    <citation type="journal article" date="2017" name="Genome Announc.">
        <title>Draft genome sequence of Paludibacter jiangxiensis NM7(T), a propionate-producing fermentative bacterium.</title>
        <authorList>
            <person name="Qiu Y.-L."/>
            <person name="Tourlousse D.M."/>
            <person name="Matsuura N."/>
            <person name="Ohashi A."/>
            <person name="Sekiguchi Y."/>
        </authorList>
    </citation>
    <scope>NUCLEOTIDE SEQUENCE [LARGE SCALE GENOMIC DNA]</scope>
    <source>
        <strain evidence="2">NM7</strain>
    </source>
</reference>
<gene>
    <name evidence="1" type="ORF">PJIAN_3187</name>
</gene>
<dbReference type="RefSeq" id="WP_153802514.1">
    <property type="nucleotide sequence ID" value="NZ_BDCR01000003.1"/>
</dbReference>
<dbReference type="OrthoDB" id="1910631at2"/>
<dbReference type="EMBL" id="BDCR01000003">
    <property type="protein sequence ID" value="GAT62876.1"/>
    <property type="molecule type" value="Genomic_DNA"/>
</dbReference>
<accession>A0A170ZP38</accession>
<dbReference type="STRING" id="681398.PJIAN_3187"/>
<organism evidence="1 2">
    <name type="scientific">Paludibacter jiangxiensis</name>
    <dbReference type="NCBI Taxonomy" id="681398"/>
    <lineage>
        <taxon>Bacteria</taxon>
        <taxon>Pseudomonadati</taxon>
        <taxon>Bacteroidota</taxon>
        <taxon>Bacteroidia</taxon>
        <taxon>Bacteroidales</taxon>
        <taxon>Paludibacteraceae</taxon>
        <taxon>Paludibacter</taxon>
    </lineage>
</organism>
<name>A0A170ZP38_9BACT</name>
<comment type="caution">
    <text evidence="1">The sequence shown here is derived from an EMBL/GenBank/DDBJ whole genome shotgun (WGS) entry which is preliminary data.</text>
</comment>
<protein>
    <submittedName>
        <fullName evidence="1">Uncharacterized protein</fullName>
    </submittedName>
</protein>